<organism evidence="7 8">
    <name type="scientific">Aegilops tauschii subsp. strangulata</name>
    <name type="common">Goatgrass</name>
    <dbReference type="NCBI Taxonomy" id="200361"/>
    <lineage>
        <taxon>Eukaryota</taxon>
        <taxon>Viridiplantae</taxon>
        <taxon>Streptophyta</taxon>
        <taxon>Embryophyta</taxon>
        <taxon>Tracheophyta</taxon>
        <taxon>Spermatophyta</taxon>
        <taxon>Magnoliopsida</taxon>
        <taxon>Liliopsida</taxon>
        <taxon>Poales</taxon>
        <taxon>Poaceae</taxon>
        <taxon>BOP clade</taxon>
        <taxon>Pooideae</taxon>
        <taxon>Triticodae</taxon>
        <taxon>Triticeae</taxon>
        <taxon>Triticinae</taxon>
        <taxon>Aegilops</taxon>
    </lineage>
</organism>
<evidence type="ECO:0000256" key="2">
    <source>
        <dbReference type="ARBA" id="ARBA00023015"/>
    </source>
</evidence>
<reference evidence="7" key="4">
    <citation type="submission" date="2019-03" db="UniProtKB">
        <authorList>
            <consortium name="EnsemblPlants"/>
        </authorList>
    </citation>
    <scope>IDENTIFICATION</scope>
</reference>
<reference evidence="8" key="2">
    <citation type="journal article" date="2017" name="Nat. Plants">
        <title>The Aegilops tauschii genome reveals multiple impacts of transposons.</title>
        <authorList>
            <person name="Zhao G."/>
            <person name="Zou C."/>
            <person name="Li K."/>
            <person name="Wang K."/>
            <person name="Li T."/>
            <person name="Gao L."/>
            <person name="Zhang X."/>
            <person name="Wang H."/>
            <person name="Yang Z."/>
            <person name="Liu X."/>
            <person name="Jiang W."/>
            <person name="Mao L."/>
            <person name="Kong X."/>
            <person name="Jiao Y."/>
            <person name="Jia J."/>
        </authorList>
    </citation>
    <scope>NUCLEOTIDE SEQUENCE [LARGE SCALE GENOMIC DNA]</scope>
    <source>
        <strain evidence="8">cv. AL8/78</strain>
    </source>
</reference>
<reference evidence="7" key="5">
    <citation type="journal article" date="2021" name="G3 (Bethesda)">
        <title>Aegilops tauschii genome assembly Aet v5.0 features greater sequence contiguity and improved annotation.</title>
        <authorList>
            <person name="Wang L."/>
            <person name="Zhu T."/>
            <person name="Rodriguez J.C."/>
            <person name="Deal K.R."/>
            <person name="Dubcovsky J."/>
            <person name="McGuire P.E."/>
            <person name="Lux T."/>
            <person name="Spannagl M."/>
            <person name="Mayer K.F.X."/>
            <person name="Baldrich P."/>
            <person name="Meyers B.C."/>
            <person name="Huo N."/>
            <person name="Gu Y.Q."/>
            <person name="Zhou H."/>
            <person name="Devos K.M."/>
            <person name="Bennetzen J.L."/>
            <person name="Unver T."/>
            <person name="Budak H."/>
            <person name="Gulick P.J."/>
            <person name="Galiba G."/>
            <person name="Kalapos B."/>
            <person name="Nelson D.R."/>
            <person name="Li P."/>
            <person name="You F.M."/>
            <person name="Luo M.C."/>
            <person name="Dvorak J."/>
        </authorList>
    </citation>
    <scope>NUCLEOTIDE SEQUENCE [LARGE SCALE GENOMIC DNA]</scope>
    <source>
        <strain evidence="7">cv. AL8/78</strain>
    </source>
</reference>
<dbReference type="Gramene" id="AET3Gv20565400.1">
    <property type="protein sequence ID" value="AET3Gv20565400.1"/>
    <property type="gene ID" value="AET3Gv20565400"/>
</dbReference>
<comment type="subcellular location">
    <subcellularLocation>
        <location evidence="1">Nucleus</location>
    </subcellularLocation>
</comment>
<keyword evidence="3" id="KW-0238">DNA-binding</keyword>
<dbReference type="InterPro" id="IPR015300">
    <property type="entry name" value="DNA-bd_pseudobarrel_sf"/>
</dbReference>
<proteinExistence type="predicted"/>
<feature type="domain" description="TF-B3" evidence="6">
    <location>
        <begin position="1"/>
        <end position="58"/>
    </location>
</feature>
<evidence type="ECO:0000256" key="4">
    <source>
        <dbReference type="ARBA" id="ARBA00023163"/>
    </source>
</evidence>
<evidence type="ECO:0000313" key="7">
    <source>
        <dbReference type="EnsemblPlants" id="AET3Gv20565400.1"/>
    </source>
</evidence>
<protein>
    <recommendedName>
        <fullName evidence="6">TF-B3 domain-containing protein</fullName>
    </recommendedName>
</protein>
<dbReference type="EnsemblPlants" id="AET3Gv20565400.1">
    <property type="protein sequence ID" value="AET3Gv20565400.1"/>
    <property type="gene ID" value="AET3Gv20565400"/>
</dbReference>
<dbReference type="GO" id="GO:0003677">
    <property type="term" value="F:DNA binding"/>
    <property type="evidence" value="ECO:0007669"/>
    <property type="project" value="UniProtKB-KW"/>
</dbReference>
<dbReference type="SUPFAM" id="SSF101936">
    <property type="entry name" value="DNA-binding pseudobarrel domain"/>
    <property type="match status" value="1"/>
</dbReference>
<name>A0A453F415_AEGTS</name>
<evidence type="ECO:0000256" key="1">
    <source>
        <dbReference type="ARBA" id="ARBA00004123"/>
    </source>
</evidence>
<accession>A0A453F415</accession>
<evidence type="ECO:0000259" key="6">
    <source>
        <dbReference type="PROSITE" id="PS50863"/>
    </source>
</evidence>
<keyword evidence="2" id="KW-0805">Transcription regulation</keyword>
<evidence type="ECO:0000313" key="8">
    <source>
        <dbReference type="Proteomes" id="UP000015105"/>
    </source>
</evidence>
<keyword evidence="8" id="KW-1185">Reference proteome</keyword>
<evidence type="ECO:0000256" key="3">
    <source>
        <dbReference type="ARBA" id="ARBA00023125"/>
    </source>
</evidence>
<keyword evidence="5" id="KW-0539">Nucleus</keyword>
<dbReference type="AlphaFoldDB" id="A0A453F415"/>
<dbReference type="GO" id="GO:0005634">
    <property type="term" value="C:nucleus"/>
    <property type="evidence" value="ECO:0007669"/>
    <property type="project" value="UniProtKB-SubCell"/>
</dbReference>
<reference evidence="8" key="1">
    <citation type="journal article" date="2014" name="Science">
        <title>Ancient hybridizations among the ancestral genomes of bread wheat.</title>
        <authorList>
            <consortium name="International Wheat Genome Sequencing Consortium,"/>
            <person name="Marcussen T."/>
            <person name="Sandve S.R."/>
            <person name="Heier L."/>
            <person name="Spannagl M."/>
            <person name="Pfeifer M."/>
            <person name="Jakobsen K.S."/>
            <person name="Wulff B.B."/>
            <person name="Steuernagel B."/>
            <person name="Mayer K.F."/>
            <person name="Olsen O.A."/>
        </authorList>
    </citation>
    <scope>NUCLEOTIDE SEQUENCE [LARGE SCALE GENOMIC DNA]</scope>
    <source>
        <strain evidence="8">cv. AL8/78</strain>
    </source>
</reference>
<reference evidence="7" key="3">
    <citation type="journal article" date="2017" name="Nature">
        <title>Genome sequence of the progenitor of the wheat D genome Aegilops tauschii.</title>
        <authorList>
            <person name="Luo M.C."/>
            <person name="Gu Y.Q."/>
            <person name="Puiu D."/>
            <person name="Wang H."/>
            <person name="Twardziok S.O."/>
            <person name="Deal K.R."/>
            <person name="Huo N."/>
            <person name="Zhu T."/>
            <person name="Wang L."/>
            <person name="Wang Y."/>
            <person name="McGuire P.E."/>
            <person name="Liu S."/>
            <person name="Long H."/>
            <person name="Ramasamy R.K."/>
            <person name="Rodriguez J.C."/>
            <person name="Van S.L."/>
            <person name="Yuan L."/>
            <person name="Wang Z."/>
            <person name="Xia Z."/>
            <person name="Xiao L."/>
            <person name="Anderson O.D."/>
            <person name="Ouyang S."/>
            <person name="Liang Y."/>
            <person name="Zimin A.V."/>
            <person name="Pertea G."/>
            <person name="Qi P."/>
            <person name="Bennetzen J.L."/>
            <person name="Dai X."/>
            <person name="Dawson M.W."/>
            <person name="Muller H.G."/>
            <person name="Kugler K."/>
            <person name="Rivarola-Duarte L."/>
            <person name="Spannagl M."/>
            <person name="Mayer K.F.X."/>
            <person name="Lu F.H."/>
            <person name="Bevan M.W."/>
            <person name="Leroy P."/>
            <person name="Li P."/>
            <person name="You F.M."/>
            <person name="Sun Q."/>
            <person name="Liu Z."/>
            <person name="Lyons E."/>
            <person name="Wicker T."/>
            <person name="Salzberg S.L."/>
            <person name="Devos K.M."/>
            <person name="Dvorak J."/>
        </authorList>
    </citation>
    <scope>NUCLEOTIDE SEQUENCE [LARGE SCALE GENOMIC DNA]</scope>
    <source>
        <strain evidence="7">cv. AL8/78</strain>
    </source>
</reference>
<sequence>MTNTGYAWRVTVWMINNKHMFDKGWAPFTTVHRIKIRYLVTIKLATPNTLKMIVFNNDDVEVVTKCKKHKEAFAMDA</sequence>
<evidence type="ECO:0000256" key="5">
    <source>
        <dbReference type="ARBA" id="ARBA00023242"/>
    </source>
</evidence>
<keyword evidence="4" id="KW-0804">Transcription</keyword>
<dbReference type="InterPro" id="IPR003340">
    <property type="entry name" value="B3_DNA-bd"/>
</dbReference>
<dbReference type="Proteomes" id="UP000015105">
    <property type="component" value="Chromosome 3D"/>
</dbReference>
<dbReference type="PROSITE" id="PS50863">
    <property type="entry name" value="B3"/>
    <property type="match status" value="1"/>
</dbReference>